<feature type="transmembrane region" description="Helical" evidence="1">
    <location>
        <begin position="147"/>
        <end position="165"/>
    </location>
</feature>
<proteinExistence type="predicted"/>
<dbReference type="GO" id="GO:0016020">
    <property type="term" value="C:membrane"/>
    <property type="evidence" value="ECO:0007669"/>
    <property type="project" value="InterPro"/>
</dbReference>
<dbReference type="InterPro" id="IPR000620">
    <property type="entry name" value="EamA_dom"/>
</dbReference>
<feature type="domain" description="EamA" evidence="2">
    <location>
        <begin position="29"/>
        <end position="164"/>
    </location>
</feature>
<feature type="transmembrane region" description="Helical" evidence="1">
    <location>
        <begin position="210"/>
        <end position="232"/>
    </location>
</feature>
<feature type="domain" description="EamA" evidence="2">
    <location>
        <begin position="182"/>
        <end position="315"/>
    </location>
</feature>
<feature type="transmembrane region" description="Helical" evidence="1">
    <location>
        <begin position="275"/>
        <end position="292"/>
    </location>
</feature>
<keyword evidence="1" id="KW-0812">Transmembrane</keyword>
<evidence type="ECO:0000259" key="2">
    <source>
        <dbReference type="Pfam" id="PF00892"/>
    </source>
</evidence>
<evidence type="ECO:0000256" key="1">
    <source>
        <dbReference type="SAM" id="Phobius"/>
    </source>
</evidence>
<dbReference type="Proteomes" id="UP000515135">
    <property type="component" value="Unplaced"/>
</dbReference>
<feature type="transmembrane region" description="Helical" evidence="1">
    <location>
        <begin position="120"/>
        <end position="140"/>
    </location>
</feature>
<dbReference type="GeneID" id="109472600"/>
<feature type="transmembrane region" description="Helical" evidence="1">
    <location>
        <begin position="92"/>
        <end position="114"/>
    </location>
</feature>
<evidence type="ECO:0000313" key="4">
    <source>
        <dbReference type="RefSeq" id="XP_019627954.1"/>
    </source>
</evidence>
<feature type="transmembrane region" description="Helical" evidence="1">
    <location>
        <begin position="177"/>
        <end position="198"/>
    </location>
</feature>
<keyword evidence="1" id="KW-1133">Transmembrane helix</keyword>
<dbReference type="OrthoDB" id="10047046at2759"/>
<feature type="transmembrane region" description="Helical" evidence="1">
    <location>
        <begin position="63"/>
        <end position="80"/>
    </location>
</feature>
<sequence>MSSSGDSNEAEIVGSTPDVKKTPSFEAAKGVVLTLMSAIAISFSAEFTALISKEGIPSFQIFFLKRSIELLTLVPILAFWRPKLYGENRRQNFMLFLFATVTNVSMVAYFLSFVYTVPGIAFGIIQGLMPFFVACIGFLVLKESLSLVDGFGMVISVSGVVLVAVGNTQVGGLPTKLLVMSIVMPLLASFALAPDVVIMRYLTGTLGVPIVTALLYQDTLGAVACLGITYAAEIPVWTMSWRTVLYVVGLGVSKSLGTFLLLAALKFVKAYISTTVRMFVIPITLLLDYFFMQKIPHSFQVTGMVLVMLGIVFVSGHTWWRKHRQKEYNVSV</sequence>
<feature type="transmembrane region" description="Helical" evidence="1">
    <location>
        <begin position="244"/>
        <end position="268"/>
    </location>
</feature>
<keyword evidence="1" id="KW-0472">Membrane</keyword>
<feature type="transmembrane region" description="Helical" evidence="1">
    <location>
        <begin position="298"/>
        <end position="320"/>
    </location>
</feature>
<accession>A0A6P4Z1Y8</accession>
<evidence type="ECO:0000313" key="3">
    <source>
        <dbReference type="Proteomes" id="UP000515135"/>
    </source>
</evidence>
<organism evidence="3 4">
    <name type="scientific">Branchiostoma belcheri</name>
    <name type="common">Amphioxus</name>
    <dbReference type="NCBI Taxonomy" id="7741"/>
    <lineage>
        <taxon>Eukaryota</taxon>
        <taxon>Metazoa</taxon>
        <taxon>Chordata</taxon>
        <taxon>Cephalochordata</taxon>
        <taxon>Leptocardii</taxon>
        <taxon>Amphioxiformes</taxon>
        <taxon>Branchiostomatidae</taxon>
        <taxon>Branchiostoma</taxon>
    </lineage>
</organism>
<dbReference type="SUPFAM" id="SSF103481">
    <property type="entry name" value="Multidrug resistance efflux transporter EmrE"/>
    <property type="match status" value="2"/>
</dbReference>
<dbReference type="InterPro" id="IPR037185">
    <property type="entry name" value="EmrE-like"/>
</dbReference>
<dbReference type="Gene3D" id="1.10.3730.20">
    <property type="match status" value="1"/>
</dbReference>
<dbReference type="Pfam" id="PF00892">
    <property type="entry name" value="EamA"/>
    <property type="match status" value="2"/>
</dbReference>
<dbReference type="KEGG" id="bbel:109472600"/>
<dbReference type="PANTHER" id="PTHR22911">
    <property type="entry name" value="ACYL-MALONYL CONDENSING ENZYME-RELATED"/>
    <property type="match status" value="1"/>
</dbReference>
<dbReference type="AlphaFoldDB" id="A0A6P4Z1Y8"/>
<name>A0A6P4Z1Y8_BRABE</name>
<reference evidence="4" key="1">
    <citation type="submission" date="2025-08" db="UniProtKB">
        <authorList>
            <consortium name="RefSeq"/>
        </authorList>
    </citation>
    <scope>IDENTIFICATION</scope>
    <source>
        <tissue evidence="4">Gonad</tissue>
    </source>
</reference>
<feature type="transmembrane region" description="Helical" evidence="1">
    <location>
        <begin position="30"/>
        <end position="51"/>
    </location>
</feature>
<dbReference type="PANTHER" id="PTHR22911:SF137">
    <property type="entry name" value="SOLUTE CARRIER FAMILY 35 MEMBER G2-RELATED"/>
    <property type="match status" value="1"/>
</dbReference>
<gene>
    <name evidence="4" type="primary">LOC109472600</name>
</gene>
<keyword evidence="3" id="KW-1185">Reference proteome</keyword>
<dbReference type="RefSeq" id="XP_019627954.1">
    <property type="nucleotide sequence ID" value="XM_019772395.1"/>
</dbReference>
<protein>
    <submittedName>
        <fullName evidence="4">Uncharacterized protein LOC109472600</fullName>
    </submittedName>
</protein>